<feature type="non-terminal residue" evidence="1">
    <location>
        <position position="1"/>
    </location>
</feature>
<accession>A0A0K2UMQ7</accession>
<reference evidence="1" key="1">
    <citation type="submission" date="2014-05" db="EMBL/GenBank/DDBJ databases">
        <authorList>
            <person name="Chronopoulou M."/>
        </authorList>
    </citation>
    <scope>NUCLEOTIDE SEQUENCE</scope>
    <source>
        <tissue evidence="1">Whole organism</tissue>
    </source>
</reference>
<protein>
    <submittedName>
        <fullName evidence="1">Uncharacterized protein</fullName>
    </submittedName>
</protein>
<dbReference type="EMBL" id="HACA01021655">
    <property type="protein sequence ID" value="CDW39016.1"/>
    <property type="molecule type" value="Transcribed_RNA"/>
</dbReference>
<organism evidence="1">
    <name type="scientific">Lepeophtheirus salmonis</name>
    <name type="common">Salmon louse</name>
    <name type="synonym">Caligus salmonis</name>
    <dbReference type="NCBI Taxonomy" id="72036"/>
    <lineage>
        <taxon>Eukaryota</taxon>
        <taxon>Metazoa</taxon>
        <taxon>Ecdysozoa</taxon>
        <taxon>Arthropoda</taxon>
        <taxon>Crustacea</taxon>
        <taxon>Multicrustacea</taxon>
        <taxon>Hexanauplia</taxon>
        <taxon>Copepoda</taxon>
        <taxon>Siphonostomatoida</taxon>
        <taxon>Caligidae</taxon>
        <taxon>Lepeophtheirus</taxon>
    </lineage>
</organism>
<dbReference type="AlphaFoldDB" id="A0A0K2UMQ7"/>
<evidence type="ECO:0000313" key="1">
    <source>
        <dbReference type="EMBL" id="CDW39016.1"/>
    </source>
</evidence>
<proteinExistence type="predicted"/>
<sequence>REQLKGGLKYEFDSVSLYGPIFLVSYYERLFFFVDQLLFIFSFFESHTISSTANIVYV</sequence>
<name>A0A0K2UMQ7_LEPSM</name>